<evidence type="ECO:0000313" key="2">
    <source>
        <dbReference type="EMBL" id="CAD1473970.1"/>
    </source>
</evidence>
<dbReference type="Proteomes" id="UP000752696">
    <property type="component" value="Unassembled WGS sequence"/>
</dbReference>
<keyword evidence="3" id="KW-1185">Reference proteome</keyword>
<feature type="transmembrane region" description="Helical" evidence="1">
    <location>
        <begin position="24"/>
        <end position="46"/>
    </location>
</feature>
<keyword evidence="1" id="KW-0812">Transmembrane</keyword>
<protein>
    <submittedName>
        <fullName evidence="2">Uncharacterized protein</fullName>
    </submittedName>
</protein>
<dbReference type="AlphaFoldDB" id="A0A6V7H4H1"/>
<proteinExistence type="predicted"/>
<name>A0A6V7H4H1_9HYME</name>
<evidence type="ECO:0000256" key="1">
    <source>
        <dbReference type="SAM" id="Phobius"/>
    </source>
</evidence>
<comment type="caution">
    <text evidence="2">The sequence shown here is derived from an EMBL/GenBank/DDBJ whole genome shotgun (WGS) entry which is preliminary data.</text>
</comment>
<keyword evidence="1" id="KW-0472">Membrane</keyword>
<feature type="non-terminal residue" evidence="2">
    <location>
        <position position="1"/>
    </location>
</feature>
<accession>A0A6V7H4H1</accession>
<keyword evidence="1" id="KW-1133">Transmembrane helix</keyword>
<dbReference type="EMBL" id="CAJDYZ010007025">
    <property type="protein sequence ID" value="CAD1473970.1"/>
    <property type="molecule type" value="Genomic_DNA"/>
</dbReference>
<reference evidence="2" key="1">
    <citation type="submission" date="2020-07" db="EMBL/GenBank/DDBJ databases">
        <authorList>
            <person name="Nazaruddin N."/>
        </authorList>
    </citation>
    <scope>NUCLEOTIDE SEQUENCE</scope>
</reference>
<organism evidence="2 3">
    <name type="scientific">Heterotrigona itama</name>
    <dbReference type="NCBI Taxonomy" id="395501"/>
    <lineage>
        <taxon>Eukaryota</taxon>
        <taxon>Metazoa</taxon>
        <taxon>Ecdysozoa</taxon>
        <taxon>Arthropoda</taxon>
        <taxon>Hexapoda</taxon>
        <taxon>Insecta</taxon>
        <taxon>Pterygota</taxon>
        <taxon>Neoptera</taxon>
        <taxon>Endopterygota</taxon>
        <taxon>Hymenoptera</taxon>
        <taxon>Apocrita</taxon>
        <taxon>Aculeata</taxon>
        <taxon>Apoidea</taxon>
        <taxon>Anthophila</taxon>
        <taxon>Apidae</taxon>
        <taxon>Heterotrigona</taxon>
    </lineage>
</organism>
<sequence length="86" mass="9604">MFKISYYKELKKYLQLVGLHQKQGVGNISVIVMVISITSILVPTILEFYASLRARNIDAALECVPHLAASSASVVKLSNIHVYRKN</sequence>
<evidence type="ECO:0000313" key="3">
    <source>
        <dbReference type="Proteomes" id="UP000752696"/>
    </source>
</evidence>
<gene>
    <name evidence="2" type="ORF">MHI_LOCUS423093</name>
</gene>